<comment type="caution">
    <text evidence="8">The sequence shown here is derived from an EMBL/GenBank/DDBJ whole genome shotgun (WGS) entry which is preliminary data.</text>
</comment>
<dbReference type="PANTHER" id="PTHR19849">
    <property type="entry name" value="PHOSPHOLIPASE A-2-ACTIVATING PROTEIN"/>
    <property type="match status" value="1"/>
</dbReference>
<feature type="repeat" description="WD" evidence="4">
    <location>
        <begin position="818"/>
        <end position="850"/>
    </location>
</feature>
<proteinExistence type="predicted"/>
<evidence type="ECO:0000256" key="3">
    <source>
        <dbReference type="ARBA" id="ARBA00022737"/>
    </source>
</evidence>
<dbReference type="GO" id="GO:0043161">
    <property type="term" value="P:proteasome-mediated ubiquitin-dependent protein catabolic process"/>
    <property type="evidence" value="ECO:0007669"/>
    <property type="project" value="TreeGrafter"/>
</dbReference>
<keyword evidence="6" id="KW-0812">Transmembrane</keyword>
<evidence type="ECO:0000256" key="6">
    <source>
        <dbReference type="SAM" id="Phobius"/>
    </source>
</evidence>
<feature type="region of interest" description="Disordered" evidence="5">
    <location>
        <begin position="988"/>
        <end position="1045"/>
    </location>
</feature>
<keyword evidence="9" id="KW-1185">Reference proteome</keyword>
<dbReference type="InterPro" id="IPR049052">
    <property type="entry name" value="nSTAND1"/>
</dbReference>
<dbReference type="Gene3D" id="3.40.50.300">
    <property type="entry name" value="P-loop containing nucleotide triphosphate hydrolases"/>
    <property type="match status" value="1"/>
</dbReference>
<dbReference type="AlphaFoldDB" id="A0A6V8JXB3"/>
<dbReference type="GO" id="GO:0005737">
    <property type="term" value="C:cytoplasm"/>
    <property type="evidence" value="ECO:0007669"/>
    <property type="project" value="TreeGrafter"/>
</dbReference>
<keyword evidence="6" id="KW-0472">Membrane</keyword>
<dbReference type="Pfam" id="PF20703">
    <property type="entry name" value="nSTAND1"/>
    <property type="match status" value="1"/>
</dbReference>
<reference evidence="8 9" key="1">
    <citation type="submission" date="2020-03" db="EMBL/GenBank/DDBJ databases">
        <title>Whole genome shotgun sequence of Phytohabitans houttuyneae NBRC 108639.</title>
        <authorList>
            <person name="Komaki H."/>
            <person name="Tamura T."/>
        </authorList>
    </citation>
    <scope>NUCLEOTIDE SEQUENCE [LARGE SCALE GENOMIC DNA]</scope>
    <source>
        <strain evidence="8 9">NBRC 108639</strain>
    </source>
</reference>
<keyword evidence="2 4" id="KW-0853">WD repeat</keyword>
<accession>A0A6V8JXB3</accession>
<protein>
    <recommendedName>
        <fullName evidence="7">HTH cro/C1-type domain-containing protein</fullName>
    </recommendedName>
</protein>
<dbReference type="EMBL" id="BLPF01000001">
    <property type="protein sequence ID" value="GFJ75910.1"/>
    <property type="molecule type" value="Genomic_DNA"/>
</dbReference>
<dbReference type="SMART" id="SM00530">
    <property type="entry name" value="HTH_XRE"/>
    <property type="match status" value="1"/>
</dbReference>
<keyword evidence="3" id="KW-0677">Repeat</keyword>
<dbReference type="InterPro" id="IPR019775">
    <property type="entry name" value="WD40_repeat_CS"/>
</dbReference>
<dbReference type="InterPro" id="IPR015943">
    <property type="entry name" value="WD40/YVTN_repeat-like_dom_sf"/>
</dbReference>
<dbReference type="PANTHER" id="PTHR19849:SF0">
    <property type="entry name" value="PHOSPHOLIPASE A-2-ACTIVATING PROTEIN"/>
    <property type="match status" value="1"/>
</dbReference>
<dbReference type="PRINTS" id="PR00320">
    <property type="entry name" value="GPROTEINBRPT"/>
</dbReference>
<feature type="repeat" description="WD" evidence="4">
    <location>
        <begin position="692"/>
        <end position="724"/>
    </location>
</feature>
<reference evidence="8 9" key="2">
    <citation type="submission" date="2020-03" db="EMBL/GenBank/DDBJ databases">
        <authorList>
            <person name="Ichikawa N."/>
            <person name="Kimura A."/>
            <person name="Kitahashi Y."/>
            <person name="Uohara A."/>
        </authorList>
    </citation>
    <scope>NUCLEOTIDE SEQUENCE [LARGE SCALE GENOMIC DNA]</scope>
    <source>
        <strain evidence="8 9">NBRC 108639</strain>
    </source>
</reference>
<feature type="repeat" description="WD" evidence="4">
    <location>
        <begin position="735"/>
        <end position="776"/>
    </location>
</feature>
<dbReference type="Pfam" id="PF00400">
    <property type="entry name" value="WD40"/>
    <property type="match status" value="8"/>
</dbReference>
<feature type="transmembrane region" description="Helical" evidence="6">
    <location>
        <begin position="519"/>
        <end position="540"/>
    </location>
</feature>
<dbReference type="InterPro" id="IPR020472">
    <property type="entry name" value="WD40_PAC1"/>
</dbReference>
<organism evidence="8 9">
    <name type="scientific">Phytohabitans houttuyneae</name>
    <dbReference type="NCBI Taxonomy" id="1076126"/>
    <lineage>
        <taxon>Bacteria</taxon>
        <taxon>Bacillati</taxon>
        <taxon>Actinomycetota</taxon>
        <taxon>Actinomycetes</taxon>
        <taxon>Micromonosporales</taxon>
        <taxon>Micromonosporaceae</taxon>
    </lineage>
</organism>
<dbReference type="GO" id="GO:0043130">
    <property type="term" value="F:ubiquitin binding"/>
    <property type="evidence" value="ECO:0007669"/>
    <property type="project" value="TreeGrafter"/>
</dbReference>
<feature type="repeat" description="WD" evidence="4">
    <location>
        <begin position="859"/>
        <end position="891"/>
    </location>
</feature>
<evidence type="ECO:0000259" key="7">
    <source>
        <dbReference type="SMART" id="SM00530"/>
    </source>
</evidence>
<name>A0A6V8JXB3_9ACTN</name>
<dbReference type="CDD" id="cd00200">
    <property type="entry name" value="WD40"/>
    <property type="match status" value="1"/>
</dbReference>
<feature type="compositionally biased region" description="Low complexity" evidence="5">
    <location>
        <begin position="1002"/>
        <end position="1041"/>
    </location>
</feature>
<gene>
    <name evidence="8" type="ORF">Phou_000900</name>
</gene>
<feature type="repeat" description="WD" evidence="4">
    <location>
        <begin position="777"/>
        <end position="818"/>
    </location>
</feature>
<feature type="domain" description="HTH cro/C1-type" evidence="7">
    <location>
        <begin position="21"/>
        <end position="77"/>
    </location>
</feature>
<dbReference type="InterPro" id="IPR001387">
    <property type="entry name" value="Cro/C1-type_HTH"/>
</dbReference>
<evidence type="ECO:0000256" key="5">
    <source>
        <dbReference type="SAM" id="MobiDB-lite"/>
    </source>
</evidence>
<evidence type="ECO:0000256" key="1">
    <source>
        <dbReference type="ARBA" id="ARBA00022490"/>
    </source>
</evidence>
<feature type="repeat" description="WD" evidence="4">
    <location>
        <begin position="662"/>
        <end position="691"/>
    </location>
</feature>
<dbReference type="SMART" id="SM00320">
    <property type="entry name" value="WD40"/>
    <property type="match status" value="8"/>
</dbReference>
<evidence type="ECO:0000256" key="2">
    <source>
        <dbReference type="ARBA" id="ARBA00022574"/>
    </source>
</evidence>
<dbReference type="SUPFAM" id="SSF52540">
    <property type="entry name" value="P-loop containing nucleoside triphosphate hydrolases"/>
    <property type="match status" value="1"/>
</dbReference>
<dbReference type="InterPro" id="IPR036322">
    <property type="entry name" value="WD40_repeat_dom_sf"/>
</dbReference>
<feature type="repeat" description="WD" evidence="4">
    <location>
        <begin position="901"/>
        <end position="932"/>
    </location>
</feature>
<keyword evidence="1" id="KW-0963">Cytoplasm</keyword>
<dbReference type="PROSITE" id="PS00678">
    <property type="entry name" value="WD_REPEATS_1"/>
    <property type="match status" value="1"/>
</dbReference>
<evidence type="ECO:0000313" key="8">
    <source>
        <dbReference type="EMBL" id="GFJ75910.1"/>
    </source>
</evidence>
<dbReference type="GO" id="GO:0010992">
    <property type="term" value="P:ubiquitin recycling"/>
    <property type="evidence" value="ECO:0007669"/>
    <property type="project" value="TreeGrafter"/>
</dbReference>
<evidence type="ECO:0000256" key="4">
    <source>
        <dbReference type="PROSITE-ProRule" id="PRU00221"/>
    </source>
</evidence>
<feature type="repeat" description="WD" evidence="4">
    <location>
        <begin position="615"/>
        <end position="637"/>
    </location>
</feature>
<keyword evidence="6" id="KW-1133">Transmembrane helix</keyword>
<dbReference type="InterPro" id="IPR027417">
    <property type="entry name" value="P-loop_NTPase"/>
</dbReference>
<dbReference type="PROSITE" id="PS50082">
    <property type="entry name" value="WD_REPEATS_2"/>
    <property type="match status" value="8"/>
</dbReference>
<dbReference type="Gene3D" id="2.130.10.10">
    <property type="entry name" value="YVTN repeat-like/Quinoprotein amine dehydrogenase"/>
    <property type="match status" value="3"/>
</dbReference>
<dbReference type="PROSITE" id="PS50294">
    <property type="entry name" value="WD_REPEATS_REGION"/>
    <property type="match status" value="6"/>
</dbReference>
<sequence>MGRPEREIDPDGGPLARFALDLRELRAAAGRPSYRELARRARFSVTALSEAAGGDVLPTLAVTLAYVRACGGDAEAWEERWRALAADLGLATAGGEGDEEAPYLGLSAFEARDAERFFGREQLVAELRDRIAAAPFLAVFAPSGAGKSSLLRAGLIPAVPKDWVTVLLTPGATPVKELVERLGGADTDADAVRAAVREALAGRPEEARLLLVVDQFEEVFTLCADERERATFIDLVMTITAEPAARVVIGARADFYARCAAYPVLVEALRDRQVLVGPMGDDDLRRVVAGPGRSAGLKVEAALVEAAVADARGQAGALPLLSHAMLETWRRRRAGALTLAGYLAGGGVTGAIAQTAERVYGGFDPDRQRLARDVFLRLTAFGEGTEDTRRHATPGELLDGPDAAALGAVLAELTEARLITRDEQRVTVAHEALIRSWPRLQGWLAEDREALRAHRRLTDAALEWERQGHDDGALYRGARLDAWDGRDEAGLNNTERAFLAASRRQLARERSAARRRTRLALAALTAAVAVVSLLAAVGFVQARRADTERDIAVSRQLIAEARSEARLDPEQALDLARRAYALNPSNETDMALRQAVADRLARAVLPVGSQQAIGVAFSADGRRLASSDVDGLVRVWDRSGDGVVGAPVYYHGFHQQAWAPVFSRDGARLAAGSVEGTIRIWDARRRNTLAVLTGHSGQVWSVAFAPDGRWLASAGEDGTVRVWDTAAPGTKPLVLRGHDGPALGVAFAPDGRRLASGGTDGTVRLWDVPARRQLTVLRGHEDPVKSVAFTADGARLASASTDGTARVWPLRGGTAVVLRGHQGTVESVAVSPDGHWVATGSDDRTVRVWNSAGGPAVTLRGHQGTVWSVTFSPDGSRLASAGGDGTVRLWDPRGPGDPLILRGHEGAVWAAAFTPSGARVVSGGADGTVRVWAADGTPAPRCGDTPRRCSASRSARTAAGCPARAATPRSGCGTWPATRPRWCCAGTPTWRGSPSSAPTAGAWPARARTARSASGTRPAGRPRAPGGRTRSSRGTWRGARTAGAWRPPAWTARSASGTRTAPPNRWCCAGTTASCGRSPTARTGGIWPAPAVTGRCASGPPSAPPRRRSCCAGTRASCGTWRTARTAAG</sequence>
<dbReference type="Proteomes" id="UP000482800">
    <property type="component" value="Unassembled WGS sequence"/>
</dbReference>
<evidence type="ECO:0000313" key="9">
    <source>
        <dbReference type="Proteomes" id="UP000482800"/>
    </source>
</evidence>
<dbReference type="InterPro" id="IPR001680">
    <property type="entry name" value="WD40_rpt"/>
</dbReference>
<dbReference type="SUPFAM" id="SSF50978">
    <property type="entry name" value="WD40 repeat-like"/>
    <property type="match status" value="1"/>
</dbReference>